<dbReference type="AlphaFoldDB" id="A0AAE0ERS4"/>
<keyword evidence="4" id="KW-1185">Reference proteome</keyword>
<dbReference type="EMBL" id="LGRX02034386">
    <property type="protein sequence ID" value="KAK3237954.1"/>
    <property type="molecule type" value="Genomic_DNA"/>
</dbReference>
<accession>A0AAE0ERS4</accession>
<sequence length="424" mass="47094">SELDKLWIPVPNHQSSEMLEDHSEHVYVWEAINTVLDREETLEDVAACLDNLSRAERQQVLMALLRARSLYSHMHAAMLEISKSLDLRESLSNLVKVVWDLLGAEHVTLLADPAKNGLLQAALHMDPDVDPVMDAEVHDEANMYDGLIGECFKSGEVMMIGCVEADSRFDPEVDEHIKGPVAYIPIRSNGSNTQQQDRTAEADKVFMTESMAEDQTDCNPVIAVLQVVFGQHPTKIKNFGALDPMFLQSLGALAHQHLRQAVLHVTRSTRLRQISALIEHIVKIVLQRIKGIMGVARSSLFIVEPKKGDIWSLSSDGMQPIRLPQGVGLVGACANSGQVINIYDAYSDERFNRAVDIATGFKTKNILCVPVHNQKHEVVAVIQLINKVHLQGFTKMDEEISKTFASSIAPLLPPFLLPLLPPFL</sequence>
<keyword evidence="1" id="KW-0675">Receptor</keyword>
<name>A0AAE0ERS4_9CHLO</name>
<dbReference type="InterPro" id="IPR029016">
    <property type="entry name" value="GAF-like_dom_sf"/>
</dbReference>
<comment type="caution">
    <text evidence="3">The sequence shown here is derived from an EMBL/GenBank/DDBJ whole genome shotgun (WGS) entry which is preliminary data.</text>
</comment>
<dbReference type="InterPro" id="IPR003018">
    <property type="entry name" value="GAF"/>
</dbReference>
<proteinExistence type="predicted"/>
<dbReference type="Gene3D" id="3.30.450.40">
    <property type="match status" value="2"/>
</dbReference>
<organism evidence="3 4">
    <name type="scientific">Cymbomonas tetramitiformis</name>
    <dbReference type="NCBI Taxonomy" id="36881"/>
    <lineage>
        <taxon>Eukaryota</taxon>
        <taxon>Viridiplantae</taxon>
        <taxon>Chlorophyta</taxon>
        <taxon>Pyramimonadophyceae</taxon>
        <taxon>Pyramimonadales</taxon>
        <taxon>Pyramimonadaceae</taxon>
        <taxon>Cymbomonas</taxon>
    </lineage>
</organism>
<feature type="domain" description="GAF" evidence="2">
    <location>
        <begin position="277"/>
        <end position="422"/>
    </location>
</feature>
<feature type="non-terminal residue" evidence="3">
    <location>
        <position position="1"/>
    </location>
</feature>
<evidence type="ECO:0000313" key="4">
    <source>
        <dbReference type="Proteomes" id="UP001190700"/>
    </source>
</evidence>
<gene>
    <name evidence="3" type="ORF">CYMTET_52001</name>
</gene>
<dbReference type="SUPFAM" id="SSF55781">
    <property type="entry name" value="GAF domain-like"/>
    <property type="match status" value="2"/>
</dbReference>
<dbReference type="Pfam" id="PF01590">
    <property type="entry name" value="GAF"/>
    <property type="match status" value="1"/>
</dbReference>
<reference evidence="3 4" key="1">
    <citation type="journal article" date="2015" name="Genome Biol. Evol.">
        <title>Comparative Genomics of a Bacterivorous Green Alga Reveals Evolutionary Causalities and Consequences of Phago-Mixotrophic Mode of Nutrition.</title>
        <authorList>
            <person name="Burns J.A."/>
            <person name="Paasch A."/>
            <person name="Narechania A."/>
            <person name="Kim E."/>
        </authorList>
    </citation>
    <scope>NUCLEOTIDE SEQUENCE [LARGE SCALE GENOMIC DNA]</scope>
    <source>
        <strain evidence="3 4">PLY_AMNH</strain>
    </source>
</reference>
<evidence type="ECO:0000259" key="2">
    <source>
        <dbReference type="SMART" id="SM00065"/>
    </source>
</evidence>
<feature type="domain" description="GAF" evidence="2">
    <location>
        <begin position="86"/>
        <end position="272"/>
    </location>
</feature>
<evidence type="ECO:0000256" key="1">
    <source>
        <dbReference type="ARBA" id="ARBA00023170"/>
    </source>
</evidence>
<evidence type="ECO:0000313" key="3">
    <source>
        <dbReference type="EMBL" id="KAK3237954.1"/>
    </source>
</evidence>
<dbReference type="Proteomes" id="UP001190700">
    <property type="component" value="Unassembled WGS sequence"/>
</dbReference>
<dbReference type="SMART" id="SM00065">
    <property type="entry name" value="GAF"/>
    <property type="match status" value="2"/>
</dbReference>
<protein>
    <recommendedName>
        <fullName evidence="2">GAF domain-containing protein</fullName>
    </recommendedName>
</protein>